<dbReference type="PANTHER" id="PTHR43053">
    <property type="entry name" value="GLYCOSIDASE FAMILY 31"/>
    <property type="match status" value="1"/>
</dbReference>
<sequence>MSAPSDDGAPWAVEATGDALEVRLEPGERWWGGAVADGRLMPFGGETHSRDLGASAGTGPQGRAGANQCAPLLLSTSGRVVWSERPFAFTVDEGRLTLRGSEIVLGRSGGTLREAFLAASSRFFPPSGRSPAPELFTGPQYNSWIQMPWAPTQEGVLAYVRELLDDGMPPGVVMVDDCWSPGYGTWVFDQGRFPDPAAMVAQLHAWGCSLMLWVVPFVSPDSAVFRDLDARGLLLRDRHGRTALRSWWNGWSATLDVSDPDAVGWLCEQLDALVEQTGVDGFKLDAGDVVDYRADDLTAGRAEPVDMCEAWARIGLRYPFNEYRACWRMGGQPLAQRLHDKPPSWGADGIGSLVPELVAQGLLGHAFTCPDMVGGGEIGAVEDAGAVDQEFFVRSAQVAALAPMMQFSLSPSRVLDEQHRAAVADAVRVRQEHVPLLEDLVAHAARTGEPVVRAMAYHHPGLEDVVDQFMLGRSLVVAPVVEAGSRHRRVHLPPGGWQGDDGTRYQGPDVVTVAAPLDRLPRFRLLEEPPAS</sequence>
<dbReference type="InterPro" id="IPR000322">
    <property type="entry name" value="Glyco_hydro_31_TIM"/>
</dbReference>
<feature type="domain" description="Glycosyl hydrolase family 31 C-terminal" evidence="6">
    <location>
        <begin position="448"/>
        <end position="523"/>
    </location>
</feature>
<accession>A0ABU8RNS5</accession>
<dbReference type="CDD" id="cd06592">
    <property type="entry name" value="GH31_NET37"/>
    <property type="match status" value="1"/>
</dbReference>
<comment type="caution">
    <text evidence="7">The sequence shown here is derived from an EMBL/GenBank/DDBJ whole genome shotgun (WGS) entry which is preliminary data.</text>
</comment>
<dbReference type="InterPro" id="IPR013780">
    <property type="entry name" value="Glyco_hydro_b"/>
</dbReference>
<dbReference type="SUPFAM" id="SSF51011">
    <property type="entry name" value="Glycosyl hydrolase domain"/>
    <property type="match status" value="1"/>
</dbReference>
<evidence type="ECO:0000313" key="7">
    <source>
        <dbReference type="EMBL" id="MEJ5946709.1"/>
    </source>
</evidence>
<dbReference type="Pfam" id="PF21365">
    <property type="entry name" value="Glyco_hydro_31_3rd"/>
    <property type="match status" value="1"/>
</dbReference>
<name>A0ABU8RNS5_9ACTN</name>
<evidence type="ECO:0000259" key="5">
    <source>
        <dbReference type="Pfam" id="PF01055"/>
    </source>
</evidence>
<reference evidence="7 8" key="1">
    <citation type="journal article" date="2017" name="Int. J. Syst. Evol. Microbiol.">
        <title>Pseudokineococcus basanitobsidens sp. nov., isolated from volcanic rock.</title>
        <authorList>
            <person name="Lee D.W."/>
            <person name="Park M.Y."/>
            <person name="Kim J.J."/>
            <person name="Kim B.S."/>
        </authorList>
    </citation>
    <scope>NUCLEOTIDE SEQUENCE [LARGE SCALE GENOMIC DNA]</scope>
    <source>
        <strain evidence="7 8">DSM 103726</strain>
    </source>
</reference>
<evidence type="ECO:0000313" key="8">
    <source>
        <dbReference type="Proteomes" id="UP001387100"/>
    </source>
</evidence>
<dbReference type="InterPro" id="IPR048395">
    <property type="entry name" value="Glyco_hydro_31_C"/>
</dbReference>
<evidence type="ECO:0000256" key="4">
    <source>
        <dbReference type="RuleBase" id="RU361185"/>
    </source>
</evidence>
<keyword evidence="2 4" id="KW-0378">Hydrolase</keyword>
<keyword evidence="3 4" id="KW-0326">Glycosidase</keyword>
<proteinExistence type="inferred from homology"/>
<dbReference type="EMBL" id="JBBIAA010000030">
    <property type="protein sequence ID" value="MEJ5946709.1"/>
    <property type="molecule type" value="Genomic_DNA"/>
</dbReference>
<evidence type="ECO:0000259" key="6">
    <source>
        <dbReference type="Pfam" id="PF21365"/>
    </source>
</evidence>
<protein>
    <submittedName>
        <fullName evidence="7">Glycoside hydrolase family 31 protein</fullName>
    </submittedName>
</protein>
<evidence type="ECO:0000256" key="1">
    <source>
        <dbReference type="ARBA" id="ARBA00007806"/>
    </source>
</evidence>
<evidence type="ECO:0000256" key="2">
    <source>
        <dbReference type="ARBA" id="ARBA00022801"/>
    </source>
</evidence>
<dbReference type="RefSeq" id="WP_339576090.1">
    <property type="nucleotide sequence ID" value="NZ_JBBIAA010000030.1"/>
</dbReference>
<feature type="domain" description="Glycoside hydrolase family 31 TIM barrel" evidence="5">
    <location>
        <begin position="149"/>
        <end position="293"/>
    </location>
</feature>
<dbReference type="GO" id="GO:0016787">
    <property type="term" value="F:hydrolase activity"/>
    <property type="evidence" value="ECO:0007669"/>
    <property type="project" value="UniProtKB-KW"/>
</dbReference>
<dbReference type="Gene3D" id="3.20.20.80">
    <property type="entry name" value="Glycosidases"/>
    <property type="match status" value="1"/>
</dbReference>
<dbReference type="SUPFAM" id="SSF51445">
    <property type="entry name" value="(Trans)glycosidases"/>
    <property type="match status" value="1"/>
</dbReference>
<dbReference type="InterPro" id="IPR017853">
    <property type="entry name" value="GH"/>
</dbReference>
<dbReference type="PANTHER" id="PTHR43053:SF4">
    <property type="entry name" value="MYOGENESIS-REGULATING GLYCOSIDASE"/>
    <property type="match status" value="1"/>
</dbReference>
<dbReference type="Proteomes" id="UP001387100">
    <property type="component" value="Unassembled WGS sequence"/>
</dbReference>
<dbReference type="Pfam" id="PF01055">
    <property type="entry name" value="Glyco_hydro_31_2nd"/>
    <property type="match status" value="1"/>
</dbReference>
<comment type="similarity">
    <text evidence="1 4">Belongs to the glycosyl hydrolase 31 family.</text>
</comment>
<gene>
    <name evidence="7" type="ORF">WDZ17_15525</name>
</gene>
<dbReference type="InterPro" id="IPR050985">
    <property type="entry name" value="Alpha-glycosidase_related"/>
</dbReference>
<dbReference type="Gene3D" id="2.60.40.1180">
    <property type="entry name" value="Golgi alpha-mannosidase II"/>
    <property type="match status" value="1"/>
</dbReference>
<keyword evidence="8" id="KW-1185">Reference proteome</keyword>
<evidence type="ECO:0000256" key="3">
    <source>
        <dbReference type="ARBA" id="ARBA00023295"/>
    </source>
</evidence>
<organism evidence="7 8">
    <name type="scientific">Pseudokineococcus basanitobsidens</name>
    <dbReference type="NCBI Taxonomy" id="1926649"/>
    <lineage>
        <taxon>Bacteria</taxon>
        <taxon>Bacillati</taxon>
        <taxon>Actinomycetota</taxon>
        <taxon>Actinomycetes</taxon>
        <taxon>Kineosporiales</taxon>
        <taxon>Kineosporiaceae</taxon>
        <taxon>Pseudokineococcus</taxon>
    </lineage>
</organism>